<sequence length="28" mass="2934">MKFFDGSLVSVNPENSIGFGAGFALLES</sequence>
<name>A0A383A6M3_9ZZZZ</name>
<protein>
    <submittedName>
        <fullName evidence="1">Uncharacterized protein</fullName>
    </submittedName>
</protein>
<dbReference type="EMBL" id="UINC01189536">
    <property type="protein sequence ID" value="SVE03270.1"/>
    <property type="molecule type" value="Genomic_DNA"/>
</dbReference>
<reference evidence="1" key="1">
    <citation type="submission" date="2018-05" db="EMBL/GenBank/DDBJ databases">
        <authorList>
            <person name="Lanie J.A."/>
            <person name="Ng W.-L."/>
            <person name="Kazmierczak K.M."/>
            <person name="Andrzejewski T.M."/>
            <person name="Davidsen T.M."/>
            <person name="Wayne K.J."/>
            <person name="Tettelin H."/>
            <person name="Glass J.I."/>
            <person name="Rusch D."/>
            <person name="Podicherti R."/>
            <person name="Tsui H.-C.T."/>
            <person name="Winkler M.E."/>
        </authorList>
    </citation>
    <scope>NUCLEOTIDE SEQUENCE</scope>
</reference>
<proteinExistence type="predicted"/>
<accession>A0A383A6M3</accession>
<gene>
    <name evidence="1" type="ORF">METZ01_LOCUS456124</name>
</gene>
<dbReference type="AlphaFoldDB" id="A0A383A6M3"/>
<evidence type="ECO:0000313" key="1">
    <source>
        <dbReference type="EMBL" id="SVE03270.1"/>
    </source>
</evidence>
<organism evidence="1">
    <name type="scientific">marine metagenome</name>
    <dbReference type="NCBI Taxonomy" id="408172"/>
    <lineage>
        <taxon>unclassified sequences</taxon>
        <taxon>metagenomes</taxon>
        <taxon>ecological metagenomes</taxon>
    </lineage>
</organism>